<sequence>MYHVSNDKRARQSADLIWKGLERCLREKEYRKIHVNDINEKSYVSRATFYRLFDSIDDVLSYRCDLIFRELEEKLVQRQFATNHDLFLVFVEEWLSQETLVKALVENNLTGIIYDTHMKNSDLMKRVFTDVSAMTDAESDYLVSILTNILPAVVNTWYRHGQTESPEEIYAHAKASITTIADTLNR</sequence>
<dbReference type="Gene3D" id="1.10.357.10">
    <property type="entry name" value="Tetracycline Repressor, domain 2"/>
    <property type="match status" value="1"/>
</dbReference>
<organism evidence="1 2">
    <name type="scientific">Bifidobacterium lemurum</name>
    <dbReference type="NCBI Taxonomy" id="1603886"/>
    <lineage>
        <taxon>Bacteria</taxon>
        <taxon>Bacillati</taxon>
        <taxon>Actinomycetota</taxon>
        <taxon>Actinomycetes</taxon>
        <taxon>Bifidobacteriales</taxon>
        <taxon>Bifidobacteriaceae</taxon>
        <taxon>Bifidobacterium</taxon>
    </lineage>
</organism>
<dbReference type="STRING" id="1603886.GCA_001895165_01020"/>
<name>A0A261FWH8_9BIFI</name>
<gene>
    <name evidence="1" type="ORF">BLEM_0205</name>
</gene>
<protein>
    <submittedName>
        <fullName evidence="1">AcrR family transcriptional regulator</fullName>
    </submittedName>
</protein>
<evidence type="ECO:0000313" key="1">
    <source>
        <dbReference type="EMBL" id="OZG63502.1"/>
    </source>
</evidence>
<dbReference type="AlphaFoldDB" id="A0A261FWH8"/>
<dbReference type="Proteomes" id="UP000216352">
    <property type="component" value="Unassembled WGS sequence"/>
</dbReference>
<dbReference type="InterPro" id="IPR050624">
    <property type="entry name" value="HTH-type_Tx_Regulator"/>
</dbReference>
<dbReference type="SUPFAM" id="SSF46689">
    <property type="entry name" value="Homeodomain-like"/>
    <property type="match status" value="1"/>
</dbReference>
<keyword evidence="2" id="KW-1185">Reference proteome</keyword>
<accession>A0A261FWH8</accession>
<evidence type="ECO:0000313" key="2">
    <source>
        <dbReference type="Proteomes" id="UP000216352"/>
    </source>
</evidence>
<dbReference type="PANTHER" id="PTHR43479">
    <property type="entry name" value="ACREF/ENVCD OPERON REPRESSOR-RELATED"/>
    <property type="match status" value="1"/>
</dbReference>
<reference evidence="1 2" key="1">
    <citation type="journal article" date="2017" name="BMC Genomics">
        <title>Comparative genomic and phylogenomic analyses of the Bifidobacteriaceae family.</title>
        <authorList>
            <person name="Lugli G.A."/>
            <person name="Milani C."/>
            <person name="Turroni F."/>
            <person name="Duranti S."/>
            <person name="Mancabelli L."/>
            <person name="Mangifesta M."/>
            <person name="Ferrario C."/>
            <person name="Modesto M."/>
            <person name="Mattarelli P."/>
            <person name="Jiri K."/>
            <person name="van Sinderen D."/>
            <person name="Ventura M."/>
        </authorList>
    </citation>
    <scope>NUCLEOTIDE SEQUENCE [LARGE SCALE GENOMIC DNA]</scope>
    <source>
        <strain evidence="1 2">DSM 28807</strain>
    </source>
</reference>
<dbReference type="PANTHER" id="PTHR43479:SF7">
    <property type="entry name" value="TETR-FAMILY TRANSCRIPTIONAL REGULATOR"/>
    <property type="match status" value="1"/>
</dbReference>
<dbReference type="EMBL" id="MWWX01000001">
    <property type="protein sequence ID" value="OZG63502.1"/>
    <property type="molecule type" value="Genomic_DNA"/>
</dbReference>
<comment type="caution">
    <text evidence="1">The sequence shown here is derived from an EMBL/GenBank/DDBJ whole genome shotgun (WGS) entry which is preliminary data.</text>
</comment>
<dbReference type="InterPro" id="IPR009057">
    <property type="entry name" value="Homeodomain-like_sf"/>
</dbReference>
<proteinExistence type="predicted"/>